<accession>A0ABR3D039</accession>
<keyword evidence="2" id="KW-1133">Transmembrane helix</keyword>
<evidence type="ECO:0000313" key="4">
    <source>
        <dbReference type="Proteomes" id="UP001451303"/>
    </source>
</evidence>
<dbReference type="Proteomes" id="UP001451303">
    <property type="component" value="Unassembled WGS sequence"/>
</dbReference>
<proteinExistence type="predicted"/>
<keyword evidence="2" id="KW-0812">Transmembrane</keyword>
<evidence type="ECO:0000256" key="2">
    <source>
        <dbReference type="SAM" id="Phobius"/>
    </source>
</evidence>
<gene>
    <name evidence="3" type="ORF">QR685DRAFT_536794</name>
</gene>
<comment type="caution">
    <text evidence="3">The sequence shown here is derived from an EMBL/GenBank/DDBJ whole genome shotgun (WGS) entry which is preliminary data.</text>
</comment>
<sequence length="163" mass="17964">MAIIERTLPHQSHLPPTYLPLPLSTPTYKSQLNPTHPDIMPTTTTTDPHLQKANNDNLLSQEELLCDRPISQACHTYCKAAGLDQDLMVAVTTIIIFFVVVVLVGVFLWVYHGEKWDRFPGGRCTCVCGGQEKGEDVDLERQGAGHGGGGDAHDEDFERGPNK</sequence>
<feature type="region of interest" description="Disordered" evidence="1">
    <location>
        <begin position="137"/>
        <end position="163"/>
    </location>
</feature>
<organism evidence="3 4">
    <name type="scientific">Neurospora intermedia</name>
    <dbReference type="NCBI Taxonomy" id="5142"/>
    <lineage>
        <taxon>Eukaryota</taxon>
        <taxon>Fungi</taxon>
        <taxon>Dikarya</taxon>
        <taxon>Ascomycota</taxon>
        <taxon>Pezizomycotina</taxon>
        <taxon>Sordariomycetes</taxon>
        <taxon>Sordariomycetidae</taxon>
        <taxon>Sordariales</taxon>
        <taxon>Sordariaceae</taxon>
        <taxon>Neurospora</taxon>
    </lineage>
</organism>
<evidence type="ECO:0000256" key="1">
    <source>
        <dbReference type="SAM" id="MobiDB-lite"/>
    </source>
</evidence>
<dbReference type="EMBL" id="JAVLET010000014">
    <property type="protein sequence ID" value="KAL0466057.1"/>
    <property type="molecule type" value="Genomic_DNA"/>
</dbReference>
<protein>
    <submittedName>
        <fullName evidence="3">Uncharacterized protein</fullName>
    </submittedName>
</protein>
<keyword evidence="4" id="KW-1185">Reference proteome</keyword>
<name>A0ABR3D039_NEUIN</name>
<reference evidence="3 4" key="1">
    <citation type="submission" date="2023-09" db="EMBL/GenBank/DDBJ databases">
        <title>Multi-omics analysis of a traditional fermented food reveals byproduct-associated fungal strains for waste-to-food upcycling.</title>
        <authorList>
            <consortium name="Lawrence Berkeley National Laboratory"/>
            <person name="Rekdal V.M."/>
            <person name="Villalobos-Escobedo J.M."/>
            <person name="Rodriguez-Valeron N."/>
            <person name="Garcia M.O."/>
            <person name="Vasquez D.P."/>
            <person name="Damayanti I."/>
            <person name="Sorensen P.M."/>
            <person name="Baidoo E.E."/>
            <person name="De Carvalho A.C."/>
            <person name="Riley R."/>
            <person name="Lipzen A."/>
            <person name="He G."/>
            <person name="Yan M."/>
            <person name="Haridas S."/>
            <person name="Daum C."/>
            <person name="Yoshinaga Y."/>
            <person name="Ng V."/>
            <person name="Grigoriev I.V."/>
            <person name="Munk R."/>
            <person name="Nuraida L."/>
            <person name="Wijaya C.H."/>
            <person name="Morales P.-C."/>
            <person name="Keasling J.D."/>
        </authorList>
    </citation>
    <scope>NUCLEOTIDE SEQUENCE [LARGE SCALE GENOMIC DNA]</scope>
    <source>
        <strain evidence="3 4">FGSC 2613</strain>
    </source>
</reference>
<evidence type="ECO:0000313" key="3">
    <source>
        <dbReference type="EMBL" id="KAL0466057.1"/>
    </source>
</evidence>
<feature type="transmembrane region" description="Helical" evidence="2">
    <location>
        <begin position="87"/>
        <end position="111"/>
    </location>
</feature>
<keyword evidence="2" id="KW-0472">Membrane</keyword>